<dbReference type="Proteomes" id="UP000243205">
    <property type="component" value="Unassembled WGS sequence"/>
</dbReference>
<feature type="transmembrane region" description="Helical" evidence="4">
    <location>
        <begin position="279"/>
        <end position="299"/>
    </location>
</feature>
<feature type="transmembrane region" description="Helical" evidence="4">
    <location>
        <begin position="60"/>
        <end position="80"/>
    </location>
</feature>
<feature type="transmembrane region" description="Helical" evidence="4">
    <location>
        <begin position="174"/>
        <end position="195"/>
    </location>
</feature>
<dbReference type="RefSeq" id="WP_092075932.1">
    <property type="nucleotide sequence ID" value="NZ_CALFZY010000007.1"/>
</dbReference>
<evidence type="ECO:0000313" key="7">
    <source>
        <dbReference type="Proteomes" id="UP000243205"/>
    </source>
</evidence>
<evidence type="ECO:0000313" key="6">
    <source>
        <dbReference type="EMBL" id="SDD89371.1"/>
    </source>
</evidence>
<protein>
    <submittedName>
        <fullName evidence="6">Predicted arabinose efflux permease, MFS family</fullName>
    </submittedName>
</protein>
<evidence type="ECO:0000256" key="1">
    <source>
        <dbReference type="ARBA" id="ARBA00022692"/>
    </source>
</evidence>
<organism evidence="6 7">
    <name type="scientific">Desulfuromonas thiophila</name>
    <dbReference type="NCBI Taxonomy" id="57664"/>
    <lineage>
        <taxon>Bacteria</taxon>
        <taxon>Pseudomonadati</taxon>
        <taxon>Thermodesulfobacteriota</taxon>
        <taxon>Desulfuromonadia</taxon>
        <taxon>Desulfuromonadales</taxon>
        <taxon>Desulfuromonadaceae</taxon>
        <taxon>Desulfuromonas</taxon>
    </lineage>
</organism>
<dbReference type="Pfam" id="PF06779">
    <property type="entry name" value="MFS_4"/>
    <property type="match status" value="1"/>
</dbReference>
<gene>
    <name evidence="6" type="ORF">SAMN05661003_10237</name>
</gene>
<dbReference type="InterPro" id="IPR010645">
    <property type="entry name" value="MFS_4"/>
</dbReference>
<dbReference type="Gene3D" id="1.20.1250.20">
    <property type="entry name" value="MFS general substrate transporter like domains"/>
    <property type="match status" value="2"/>
</dbReference>
<feature type="transmembrane region" description="Helical" evidence="4">
    <location>
        <begin position="21"/>
        <end position="40"/>
    </location>
</feature>
<dbReference type="OrthoDB" id="9797953at2"/>
<reference evidence="7" key="1">
    <citation type="submission" date="2016-10" db="EMBL/GenBank/DDBJ databases">
        <authorList>
            <person name="Varghese N."/>
            <person name="Submissions S."/>
        </authorList>
    </citation>
    <scope>NUCLEOTIDE SEQUENCE [LARGE SCALE GENOMIC DNA]</scope>
    <source>
        <strain evidence="7">DSM 8987</strain>
    </source>
</reference>
<dbReference type="PANTHER" id="PTHR23537">
    <property type="match status" value="1"/>
</dbReference>
<feature type="transmembrane region" description="Helical" evidence="4">
    <location>
        <begin position="219"/>
        <end position="244"/>
    </location>
</feature>
<name>A0A1G6YGG3_9BACT</name>
<evidence type="ECO:0000256" key="4">
    <source>
        <dbReference type="SAM" id="Phobius"/>
    </source>
</evidence>
<keyword evidence="1 4" id="KW-0812">Transmembrane</keyword>
<dbReference type="AlphaFoldDB" id="A0A1G6YGG3"/>
<feature type="transmembrane region" description="Helical" evidence="4">
    <location>
        <begin position="340"/>
        <end position="364"/>
    </location>
</feature>
<evidence type="ECO:0000259" key="5">
    <source>
        <dbReference type="PROSITE" id="PS50850"/>
    </source>
</evidence>
<dbReference type="PANTHER" id="PTHR23537:SF1">
    <property type="entry name" value="SUGAR TRANSPORTER"/>
    <property type="match status" value="1"/>
</dbReference>
<dbReference type="STRING" id="57664.SAMN05661003_10237"/>
<dbReference type="PROSITE" id="PS50850">
    <property type="entry name" value="MFS"/>
    <property type="match status" value="1"/>
</dbReference>
<dbReference type="GO" id="GO:0022857">
    <property type="term" value="F:transmembrane transporter activity"/>
    <property type="evidence" value="ECO:0007669"/>
    <property type="project" value="InterPro"/>
</dbReference>
<accession>A0A1G6YGG3</accession>
<keyword evidence="7" id="KW-1185">Reference proteome</keyword>
<feature type="transmembrane region" description="Helical" evidence="4">
    <location>
        <begin position="87"/>
        <end position="105"/>
    </location>
</feature>
<feature type="transmembrane region" description="Helical" evidence="4">
    <location>
        <begin position="111"/>
        <end position="134"/>
    </location>
</feature>
<evidence type="ECO:0000256" key="2">
    <source>
        <dbReference type="ARBA" id="ARBA00022989"/>
    </source>
</evidence>
<evidence type="ECO:0000256" key="3">
    <source>
        <dbReference type="ARBA" id="ARBA00023136"/>
    </source>
</evidence>
<dbReference type="InterPro" id="IPR020846">
    <property type="entry name" value="MFS_dom"/>
</dbReference>
<dbReference type="InterPro" id="IPR036259">
    <property type="entry name" value="MFS_trans_sf"/>
</dbReference>
<dbReference type="SUPFAM" id="SSF103473">
    <property type="entry name" value="MFS general substrate transporter"/>
    <property type="match status" value="1"/>
</dbReference>
<keyword evidence="3 4" id="KW-0472">Membrane</keyword>
<feature type="domain" description="Major facilitator superfamily (MFS) profile" evidence="5">
    <location>
        <begin position="20"/>
        <end position="396"/>
    </location>
</feature>
<feature type="transmembrane region" description="Helical" evidence="4">
    <location>
        <begin position="146"/>
        <end position="168"/>
    </location>
</feature>
<proteinExistence type="predicted"/>
<sequence length="400" mass="41315">MKAPAAIPADRCQRGRDALKILLGGMLGLVVAMGIGRFVYTPILPLMQRDLGLSHAQAGVLAGLNYLGYLAGAIACSCAPQLLRSRSLGLAALLTSILTTLAMGLTTSLHLWALLRLAAGAASALLFILIAAEVGDSLARRGYGHWAGNLYGGIGLGIALSGLLVPALDRLGGWAAAWLGSGLLAALLALLGVALGRRTRRLPWVAPPELGSPQGLRPIALLAFAYFCEGLGYVVSATFLVTIIAGNSQLAPYAGYSWVAVGLAAVPSTLLWPLLARRIGFRCALLAAYAVQGAGIWLSSQATSLAAILFVALSFGATFLGIVALTLAEGRRRLPRNPAQAAAVLTASFGIGQMLGPMVAGWLADIEAGFALPLQLAAGCVALAALLTLVDRRQRQTLDP</sequence>
<feature type="transmembrane region" description="Helical" evidence="4">
    <location>
        <begin position="250"/>
        <end position="272"/>
    </location>
</feature>
<feature type="transmembrane region" description="Helical" evidence="4">
    <location>
        <begin position="370"/>
        <end position="390"/>
    </location>
</feature>
<keyword evidence="2 4" id="KW-1133">Transmembrane helix</keyword>
<dbReference type="EMBL" id="FNAQ01000002">
    <property type="protein sequence ID" value="SDD89371.1"/>
    <property type="molecule type" value="Genomic_DNA"/>
</dbReference>
<dbReference type="GO" id="GO:0005886">
    <property type="term" value="C:plasma membrane"/>
    <property type="evidence" value="ECO:0007669"/>
    <property type="project" value="TreeGrafter"/>
</dbReference>
<feature type="transmembrane region" description="Helical" evidence="4">
    <location>
        <begin position="305"/>
        <end position="328"/>
    </location>
</feature>